<name>A0A8J5SBE3_ZIZPA</name>
<keyword evidence="2" id="KW-1185">Reference proteome</keyword>
<proteinExistence type="predicted"/>
<sequence>MQCRCPLMCKVSFRIQAPCVAALATVKLPSLRAPDACALSRAQKRRGAAARLLETQAESCACRGLWGLLLERAGQPAAARAQRLRPPRA</sequence>
<comment type="caution">
    <text evidence="1">The sequence shown here is derived from an EMBL/GenBank/DDBJ whole genome shotgun (WGS) entry which is preliminary data.</text>
</comment>
<gene>
    <name evidence="1" type="ORF">GUJ93_ZPchr0005g14712</name>
</gene>
<organism evidence="1 2">
    <name type="scientific">Zizania palustris</name>
    <name type="common">Northern wild rice</name>
    <dbReference type="NCBI Taxonomy" id="103762"/>
    <lineage>
        <taxon>Eukaryota</taxon>
        <taxon>Viridiplantae</taxon>
        <taxon>Streptophyta</taxon>
        <taxon>Embryophyta</taxon>
        <taxon>Tracheophyta</taxon>
        <taxon>Spermatophyta</taxon>
        <taxon>Magnoliopsida</taxon>
        <taxon>Liliopsida</taxon>
        <taxon>Poales</taxon>
        <taxon>Poaceae</taxon>
        <taxon>BOP clade</taxon>
        <taxon>Oryzoideae</taxon>
        <taxon>Oryzeae</taxon>
        <taxon>Zizaniinae</taxon>
        <taxon>Zizania</taxon>
    </lineage>
</organism>
<dbReference type="AlphaFoldDB" id="A0A8J5SBE3"/>
<reference evidence="1" key="2">
    <citation type="submission" date="2021-02" db="EMBL/GenBank/DDBJ databases">
        <authorList>
            <person name="Kimball J.A."/>
            <person name="Haas M.W."/>
            <person name="Macchietto M."/>
            <person name="Kono T."/>
            <person name="Duquette J."/>
            <person name="Shao M."/>
        </authorList>
    </citation>
    <scope>NUCLEOTIDE SEQUENCE</scope>
    <source>
        <tissue evidence="1">Fresh leaf tissue</tissue>
    </source>
</reference>
<evidence type="ECO:0000313" key="2">
    <source>
        <dbReference type="Proteomes" id="UP000729402"/>
    </source>
</evidence>
<dbReference type="Proteomes" id="UP000729402">
    <property type="component" value="Unassembled WGS sequence"/>
</dbReference>
<accession>A0A8J5SBE3</accession>
<evidence type="ECO:0000313" key="1">
    <source>
        <dbReference type="EMBL" id="KAG8068503.1"/>
    </source>
</evidence>
<reference evidence="1" key="1">
    <citation type="journal article" date="2021" name="bioRxiv">
        <title>Whole Genome Assembly and Annotation of Northern Wild Rice, Zizania palustris L., Supports a Whole Genome Duplication in the Zizania Genus.</title>
        <authorList>
            <person name="Haas M."/>
            <person name="Kono T."/>
            <person name="Macchietto M."/>
            <person name="Millas R."/>
            <person name="McGilp L."/>
            <person name="Shao M."/>
            <person name="Duquette J."/>
            <person name="Hirsch C.N."/>
            <person name="Kimball J."/>
        </authorList>
    </citation>
    <scope>NUCLEOTIDE SEQUENCE</scope>
    <source>
        <tissue evidence="1">Fresh leaf tissue</tissue>
    </source>
</reference>
<protein>
    <submittedName>
        <fullName evidence="1">Uncharacterized protein</fullName>
    </submittedName>
</protein>
<dbReference type="EMBL" id="JAAALK010000284">
    <property type="protein sequence ID" value="KAG8068503.1"/>
    <property type="molecule type" value="Genomic_DNA"/>
</dbReference>